<dbReference type="InterPro" id="IPR057207">
    <property type="entry name" value="FBXL15_LRR"/>
</dbReference>
<dbReference type="AlphaFoldDB" id="A0A2U1NQE6"/>
<comment type="caution">
    <text evidence="2">The sequence shown here is derived from an EMBL/GenBank/DDBJ whole genome shotgun (WGS) entry which is preliminary data.</text>
</comment>
<reference evidence="2 3" key="1">
    <citation type="journal article" date="2018" name="Mol. Plant">
        <title>The genome of Artemisia annua provides insight into the evolution of Asteraceae family and artemisinin biosynthesis.</title>
        <authorList>
            <person name="Shen Q."/>
            <person name="Zhang L."/>
            <person name="Liao Z."/>
            <person name="Wang S."/>
            <person name="Yan T."/>
            <person name="Shi P."/>
            <person name="Liu M."/>
            <person name="Fu X."/>
            <person name="Pan Q."/>
            <person name="Wang Y."/>
            <person name="Lv Z."/>
            <person name="Lu X."/>
            <person name="Zhang F."/>
            <person name="Jiang W."/>
            <person name="Ma Y."/>
            <person name="Chen M."/>
            <person name="Hao X."/>
            <person name="Li L."/>
            <person name="Tang Y."/>
            <person name="Lv G."/>
            <person name="Zhou Y."/>
            <person name="Sun X."/>
            <person name="Brodelius P.E."/>
            <person name="Rose J.K.C."/>
            <person name="Tang K."/>
        </authorList>
    </citation>
    <scope>NUCLEOTIDE SEQUENCE [LARGE SCALE GENOMIC DNA]</scope>
    <source>
        <strain evidence="3">cv. Huhao1</strain>
        <tissue evidence="2">Leaf</tissue>
    </source>
</reference>
<organism evidence="2 3">
    <name type="scientific">Artemisia annua</name>
    <name type="common">Sweet wormwood</name>
    <dbReference type="NCBI Taxonomy" id="35608"/>
    <lineage>
        <taxon>Eukaryota</taxon>
        <taxon>Viridiplantae</taxon>
        <taxon>Streptophyta</taxon>
        <taxon>Embryophyta</taxon>
        <taxon>Tracheophyta</taxon>
        <taxon>Spermatophyta</taxon>
        <taxon>Magnoliopsida</taxon>
        <taxon>eudicotyledons</taxon>
        <taxon>Gunneridae</taxon>
        <taxon>Pentapetalae</taxon>
        <taxon>asterids</taxon>
        <taxon>campanulids</taxon>
        <taxon>Asterales</taxon>
        <taxon>Asteraceae</taxon>
        <taxon>Asteroideae</taxon>
        <taxon>Anthemideae</taxon>
        <taxon>Artemisiinae</taxon>
        <taxon>Artemisia</taxon>
    </lineage>
</organism>
<dbReference type="Pfam" id="PF25372">
    <property type="entry name" value="DUF7885"/>
    <property type="match status" value="1"/>
</dbReference>
<feature type="domain" description="F-box/LRR-repeat protein 15-like leucin rich repeat" evidence="1">
    <location>
        <begin position="117"/>
        <end position="195"/>
    </location>
</feature>
<dbReference type="PANTHER" id="PTHR13318:SF223">
    <property type="entry name" value="RNI-LIKE SUPERFAMILY PROTEIN"/>
    <property type="match status" value="1"/>
</dbReference>
<dbReference type="EMBL" id="PKPP01002364">
    <property type="protein sequence ID" value="PWA75724.1"/>
    <property type="molecule type" value="Genomic_DNA"/>
</dbReference>
<protein>
    <submittedName>
        <fullName evidence="2">Leucine-rich repeat, cysteine-containing subtype</fullName>
    </submittedName>
</protein>
<dbReference type="PANTHER" id="PTHR13318">
    <property type="entry name" value="PARTNER OF PAIRED, ISOFORM B-RELATED"/>
    <property type="match status" value="1"/>
</dbReference>
<dbReference type="Proteomes" id="UP000245207">
    <property type="component" value="Unassembled WGS sequence"/>
</dbReference>
<dbReference type="SUPFAM" id="SSF52047">
    <property type="entry name" value="RNI-like"/>
    <property type="match status" value="1"/>
</dbReference>
<gene>
    <name evidence="2" type="ORF">CTI12_AA239780</name>
</gene>
<evidence type="ECO:0000313" key="2">
    <source>
        <dbReference type="EMBL" id="PWA75724.1"/>
    </source>
</evidence>
<dbReference type="Gene3D" id="3.80.10.10">
    <property type="entry name" value="Ribonuclease Inhibitor"/>
    <property type="match status" value="3"/>
</dbReference>
<name>A0A2U1NQE6_ARTAN</name>
<evidence type="ECO:0000313" key="3">
    <source>
        <dbReference type="Proteomes" id="UP000245207"/>
    </source>
</evidence>
<keyword evidence="3" id="KW-1185">Reference proteome</keyword>
<dbReference type="STRING" id="35608.A0A2U1NQE6"/>
<proteinExistence type="predicted"/>
<dbReference type="InterPro" id="IPR032675">
    <property type="entry name" value="LRR_dom_sf"/>
</dbReference>
<dbReference type="GO" id="GO:0019005">
    <property type="term" value="C:SCF ubiquitin ligase complex"/>
    <property type="evidence" value="ECO:0007669"/>
    <property type="project" value="TreeGrafter"/>
</dbReference>
<dbReference type="InterPro" id="IPR006553">
    <property type="entry name" value="Leu-rich_rpt_Cys-con_subtyp"/>
</dbReference>
<sequence length="364" mass="41262">MERLGYDELTYIFSKVTDADDRRSFSQVSKHNLRVACIRLLKLKILSFPYMLYMKILPASINLVSLECGTHISNTYMELLAQSCSNLKYLKLSSDSEDLFHTRFDFDDDGLCAIANGCTHLCEVDLSWRLGVGDVGVVAIVRSSRNTLTSLNLCGCVNVTNESLKAIGESSCLKSLNLQGCHLITDWGLEYYLAGMYGNLRTCLQELVLAECDNISDHGVTCLQKLGCLTYLNLSKCGVEVTDWGVLAVSKLQDIKKLDLSWLKYVTSDSLYHIARDCWKLKEINLSGCKGVTSEVLSDFGYYSPVEKMELFSCHSFSWDDVYELAFWGKNLKYLGLSRRIQMRRPEAIFDMFYSAYCHIDWEG</sequence>
<dbReference type="GO" id="GO:0031146">
    <property type="term" value="P:SCF-dependent proteasomal ubiquitin-dependent protein catabolic process"/>
    <property type="evidence" value="ECO:0007669"/>
    <property type="project" value="TreeGrafter"/>
</dbReference>
<accession>A0A2U1NQE6</accession>
<dbReference type="OrthoDB" id="1870722at2759"/>
<dbReference type="SMART" id="SM00367">
    <property type="entry name" value="LRR_CC"/>
    <property type="match status" value="7"/>
</dbReference>
<evidence type="ECO:0000259" key="1">
    <source>
        <dbReference type="Pfam" id="PF25372"/>
    </source>
</evidence>